<reference evidence="1 5" key="1">
    <citation type="submission" date="2017-04" db="EMBL/GenBank/DDBJ databases">
        <title>Complete Genome Sequence of the Bacillus horikoshii 20a strain from Cuatro Cienegas, Coahuila, Mexico.</title>
        <authorList>
            <person name="Zarza E."/>
            <person name="Alcaraz L.D."/>
            <person name="Aguilar-Salinas B."/>
            <person name="Islas A."/>
            <person name="Olmedo-Alvarez G."/>
        </authorList>
    </citation>
    <scope>NUCLEOTIDE SEQUENCE [LARGE SCALE GENOMIC DNA]</scope>
    <source>
        <strain evidence="1 5">20a</strain>
    </source>
</reference>
<evidence type="ECO:0000313" key="4">
    <source>
        <dbReference type="EMBL" id="TYS71286.1"/>
    </source>
</evidence>
<dbReference type="Proteomes" id="UP000324517">
    <property type="component" value="Unassembled WGS sequence"/>
</dbReference>
<dbReference type="EMBL" id="CP020880">
    <property type="protein sequence ID" value="ART77397.1"/>
    <property type="molecule type" value="Genomic_DNA"/>
</dbReference>
<accession>A0A1Y0CRA6</accession>
<dbReference type="GeneID" id="96739852"/>
<dbReference type="Proteomes" id="UP000322524">
    <property type="component" value="Unassembled WGS sequence"/>
</dbReference>
<dbReference type="Proteomes" id="UP000195573">
    <property type="component" value="Chromosome"/>
</dbReference>
<dbReference type="RefSeq" id="WP_010196066.1">
    <property type="nucleotide sequence ID" value="NZ_CP020880.1"/>
</dbReference>
<evidence type="ECO:0000313" key="6">
    <source>
        <dbReference type="Proteomes" id="UP000322524"/>
    </source>
</evidence>
<evidence type="ECO:0000313" key="3">
    <source>
        <dbReference type="EMBL" id="TYS68871.1"/>
    </source>
</evidence>
<dbReference type="EMBL" id="VTEU01000003">
    <property type="protein sequence ID" value="TYS59157.1"/>
    <property type="molecule type" value="Genomic_DNA"/>
</dbReference>
<dbReference type="EMBL" id="VTET01000007">
    <property type="protein sequence ID" value="TYS71286.1"/>
    <property type="molecule type" value="Genomic_DNA"/>
</dbReference>
<proteinExistence type="predicted"/>
<dbReference type="Proteomes" id="UP000323393">
    <property type="component" value="Unassembled WGS sequence"/>
</dbReference>
<evidence type="ECO:0000313" key="2">
    <source>
        <dbReference type="EMBL" id="TYS59157.1"/>
    </source>
</evidence>
<dbReference type="KEGG" id="bhk:B4U37_15650"/>
<evidence type="ECO:0000313" key="1">
    <source>
        <dbReference type="EMBL" id="ART77397.1"/>
    </source>
</evidence>
<name>A0A1Y0CRA6_9BACI</name>
<reference evidence="6 7" key="2">
    <citation type="submission" date="2019-08" db="EMBL/GenBank/DDBJ databases">
        <title>Bacillus genomes from the desert of Cuatro Cienegas, Coahuila.</title>
        <authorList>
            <person name="Olmedo-Alvarez G."/>
        </authorList>
    </citation>
    <scope>NUCLEOTIDE SEQUENCE [LARGE SCALE GENOMIC DNA]</scope>
    <source>
        <strain evidence="3 6">CH28_1T</strain>
        <strain evidence="2 7">CH88_3T</strain>
        <strain evidence="4 8">CH98b_3T</strain>
    </source>
</reference>
<dbReference type="AlphaFoldDB" id="A0A1Y0CRA6"/>
<keyword evidence="5" id="KW-1185">Reference proteome</keyword>
<evidence type="ECO:0000313" key="7">
    <source>
        <dbReference type="Proteomes" id="UP000323393"/>
    </source>
</evidence>
<evidence type="ECO:0000313" key="8">
    <source>
        <dbReference type="Proteomes" id="UP000324517"/>
    </source>
</evidence>
<dbReference type="OrthoDB" id="2691866at2"/>
<gene>
    <name evidence="1" type="ORF">B4U37_15650</name>
    <name evidence="2" type="ORF">FZC74_10495</name>
    <name evidence="4" type="ORF">FZC75_14785</name>
    <name evidence="3" type="ORF">FZC76_08015</name>
</gene>
<dbReference type="EMBL" id="VTEV01000003">
    <property type="protein sequence ID" value="TYS68871.1"/>
    <property type="molecule type" value="Genomic_DNA"/>
</dbReference>
<protein>
    <recommendedName>
        <fullName evidence="9">Threonine dehydratase</fullName>
    </recommendedName>
</protein>
<evidence type="ECO:0008006" key="9">
    <source>
        <dbReference type="Google" id="ProtNLM"/>
    </source>
</evidence>
<organism evidence="2 7">
    <name type="scientific">Sutcliffiella horikoshii</name>
    <dbReference type="NCBI Taxonomy" id="79883"/>
    <lineage>
        <taxon>Bacteria</taxon>
        <taxon>Bacillati</taxon>
        <taxon>Bacillota</taxon>
        <taxon>Bacilli</taxon>
        <taxon>Bacillales</taxon>
        <taxon>Bacillaceae</taxon>
        <taxon>Sutcliffiella</taxon>
    </lineage>
</organism>
<dbReference type="STRING" id="79883.GCA_001636495_01857"/>
<evidence type="ECO:0000313" key="5">
    <source>
        <dbReference type="Proteomes" id="UP000195573"/>
    </source>
</evidence>
<sequence length="77" mass="9182">MEYQLKCKESAYPCEVTIDEDNNRFTIRKADSSGEFFNSPEELVNWILENWDSSDFNDEGEFQEMVQEIQLYFPINN</sequence>